<accession>A0A317SGS3</accession>
<dbReference type="OrthoDB" id="5446587at2759"/>
<sequence length="195" mass="21655">MSAGLVHCEVDRNNSKTPGQNGREVVAEGLKNVIPTISLVQTGTYSSPETTDCKDADRGILSRLRKMEEKVNQLEALEAEVVMLRPLRKTTVEIRARFFATSRVQAGMRGIGLQASIDDGNEIAHGSDVVTDICLLKHGLIQYHQTFTHLYGMDWRAAMNLIDYPHLVEAMNYRAGGLHNNLGWTKQSEFDSVIA</sequence>
<keyword evidence="2" id="KW-1185">Reference proteome</keyword>
<reference evidence="1 2" key="1">
    <citation type="submission" date="2018-03" db="EMBL/GenBank/DDBJ databases">
        <title>Genomes of Pezizomycetes fungi and the evolution of truffles.</title>
        <authorList>
            <person name="Murat C."/>
            <person name="Payen T."/>
            <person name="Noel B."/>
            <person name="Kuo A."/>
            <person name="Martin F.M."/>
        </authorList>
    </citation>
    <scope>NUCLEOTIDE SEQUENCE [LARGE SCALE GENOMIC DNA]</scope>
    <source>
        <strain evidence="1">091103-1</strain>
    </source>
</reference>
<comment type="caution">
    <text evidence="1">The sequence shown here is derived from an EMBL/GenBank/DDBJ whole genome shotgun (WGS) entry which is preliminary data.</text>
</comment>
<evidence type="ECO:0000313" key="2">
    <source>
        <dbReference type="Proteomes" id="UP000246991"/>
    </source>
</evidence>
<proteinExistence type="predicted"/>
<evidence type="ECO:0000313" key="1">
    <source>
        <dbReference type="EMBL" id="PWW72700.1"/>
    </source>
</evidence>
<dbReference type="EMBL" id="PYWC01000096">
    <property type="protein sequence ID" value="PWW72700.1"/>
    <property type="molecule type" value="Genomic_DNA"/>
</dbReference>
<dbReference type="Proteomes" id="UP000246991">
    <property type="component" value="Unassembled WGS sequence"/>
</dbReference>
<protein>
    <submittedName>
        <fullName evidence="1">Uncharacterized protein</fullName>
    </submittedName>
</protein>
<gene>
    <name evidence="1" type="ORF">C7212DRAFT_366292</name>
</gene>
<dbReference type="AlphaFoldDB" id="A0A317SGS3"/>
<organism evidence="1 2">
    <name type="scientific">Tuber magnatum</name>
    <name type="common">white Piedmont truffle</name>
    <dbReference type="NCBI Taxonomy" id="42249"/>
    <lineage>
        <taxon>Eukaryota</taxon>
        <taxon>Fungi</taxon>
        <taxon>Dikarya</taxon>
        <taxon>Ascomycota</taxon>
        <taxon>Pezizomycotina</taxon>
        <taxon>Pezizomycetes</taxon>
        <taxon>Pezizales</taxon>
        <taxon>Tuberaceae</taxon>
        <taxon>Tuber</taxon>
    </lineage>
</organism>
<name>A0A317SGS3_9PEZI</name>